<dbReference type="STRING" id="483218.BACPEC_03027"/>
<feature type="chain" id="PRO_5002853795" description="Cell wall hydrolase SleB domain-containing protein" evidence="2">
    <location>
        <begin position="29"/>
        <end position="403"/>
    </location>
</feature>
<dbReference type="eggNOG" id="COG3103">
    <property type="taxonomic scope" value="Bacteria"/>
</dbReference>
<feature type="signal peptide" evidence="2">
    <location>
        <begin position="1"/>
        <end position="28"/>
    </location>
</feature>
<proteinExistence type="predicted"/>
<keyword evidence="2" id="KW-0732">Signal</keyword>
<accession>B7AWC7</accession>
<evidence type="ECO:0000313" key="5">
    <source>
        <dbReference type="Proteomes" id="UP000003136"/>
    </source>
</evidence>
<dbReference type="EMBL" id="ABVQ01000037">
    <property type="protein sequence ID" value="EEC56518.1"/>
    <property type="molecule type" value="Genomic_DNA"/>
</dbReference>
<dbReference type="Gene3D" id="1.10.10.2520">
    <property type="entry name" value="Cell wall hydrolase SleB, domain 1"/>
    <property type="match status" value="1"/>
</dbReference>
<feature type="coiled-coil region" evidence="1">
    <location>
        <begin position="218"/>
        <end position="257"/>
    </location>
</feature>
<dbReference type="HOGENOM" id="CLU_033896_2_0_9"/>
<organism evidence="4 5">
    <name type="scientific">[Bacteroides] pectinophilus ATCC 43243</name>
    <dbReference type="NCBI Taxonomy" id="483218"/>
    <lineage>
        <taxon>Bacteria</taxon>
        <taxon>Bacillati</taxon>
        <taxon>Bacillota</taxon>
        <taxon>Clostridia</taxon>
        <taxon>Eubacteriales</taxon>
    </lineage>
</organism>
<keyword evidence="5" id="KW-1185">Reference proteome</keyword>
<evidence type="ECO:0000313" key="4">
    <source>
        <dbReference type="EMBL" id="EEC56518.1"/>
    </source>
</evidence>
<reference evidence="4 5" key="1">
    <citation type="submission" date="2008-11" db="EMBL/GenBank/DDBJ databases">
        <title>Draft genome sequence of Bacteroides pectinophilus (ATCC 43243).</title>
        <authorList>
            <person name="Sudarsanam P."/>
            <person name="Ley R."/>
            <person name="Guruge J."/>
            <person name="Turnbaugh P.J."/>
            <person name="Mahowald M."/>
            <person name="Liep D."/>
            <person name="Gordon J."/>
        </authorList>
    </citation>
    <scope>NUCLEOTIDE SEQUENCE [LARGE SCALE GENOMIC DNA]</scope>
    <source>
        <strain evidence="4 5">ATCC 43243</strain>
    </source>
</reference>
<evidence type="ECO:0000259" key="3">
    <source>
        <dbReference type="Pfam" id="PF07486"/>
    </source>
</evidence>
<dbReference type="Proteomes" id="UP000003136">
    <property type="component" value="Unassembled WGS sequence"/>
</dbReference>
<name>B7AWC7_9FIRM</name>
<protein>
    <recommendedName>
        <fullName evidence="3">Cell wall hydrolase SleB domain-containing protein</fullName>
    </recommendedName>
</protein>
<dbReference type="AlphaFoldDB" id="B7AWC7"/>
<evidence type="ECO:0000256" key="1">
    <source>
        <dbReference type="SAM" id="Coils"/>
    </source>
</evidence>
<dbReference type="eggNOG" id="COG3773">
    <property type="taxonomic scope" value="Bacteria"/>
</dbReference>
<dbReference type="InterPro" id="IPR042047">
    <property type="entry name" value="SleB_dom1"/>
</dbReference>
<dbReference type="Pfam" id="PF07486">
    <property type="entry name" value="Hydrolase_2"/>
    <property type="match status" value="1"/>
</dbReference>
<keyword evidence="1" id="KW-0175">Coiled coil</keyword>
<dbReference type="Gene3D" id="2.30.30.40">
    <property type="entry name" value="SH3 Domains"/>
    <property type="match status" value="1"/>
</dbReference>
<reference evidence="4 5" key="2">
    <citation type="submission" date="2008-11" db="EMBL/GenBank/DDBJ databases">
        <authorList>
            <person name="Fulton L."/>
            <person name="Clifton S."/>
            <person name="Fulton B."/>
            <person name="Xu J."/>
            <person name="Minx P."/>
            <person name="Pepin K.H."/>
            <person name="Johnson M."/>
            <person name="Bhonagiri V."/>
            <person name="Nash W.E."/>
            <person name="Mardis E.R."/>
            <person name="Wilson R.K."/>
        </authorList>
    </citation>
    <scope>NUCLEOTIDE SEQUENCE [LARGE SCALE GENOMIC DNA]</scope>
    <source>
        <strain evidence="4 5">ATCC 43243</strain>
    </source>
</reference>
<dbReference type="GO" id="GO:0016787">
    <property type="term" value="F:hydrolase activity"/>
    <property type="evidence" value="ECO:0007669"/>
    <property type="project" value="InterPro"/>
</dbReference>
<feature type="domain" description="Cell wall hydrolase SleB" evidence="3">
    <location>
        <begin position="299"/>
        <end position="403"/>
    </location>
</feature>
<comment type="caution">
    <text evidence="4">The sequence shown here is derived from an EMBL/GenBank/DDBJ whole genome shotgun (WGS) entry which is preliminary data.</text>
</comment>
<gene>
    <name evidence="4" type="ORF">BACPEC_03027</name>
</gene>
<evidence type="ECO:0000256" key="2">
    <source>
        <dbReference type="SAM" id="SignalP"/>
    </source>
</evidence>
<dbReference type="InterPro" id="IPR011105">
    <property type="entry name" value="Cell_wall_hydrolase_SleB"/>
</dbReference>
<sequence length="403" mass="43446">MKSKSRVAVMAGTMMVIAMMPVMPNYIAAGTTHEAYAAAQTYNEERTASYEEKAVDIVAYAQGKQETLKEESIFKGKAVATDTDYLAVMQEPDDDSEVAGKLFEYNIADVIEQDNGWTKITSGNLTGYVPTDALCFDDEAESVARLETEVSAAPVGSEAVVYASYDTDAAVTGTFTADESAVPVSRIGEYVKILKSDESTGYVLADAVTIDYGFECGMTVEEEEARKAAEEAARQAAEEAARKAAEEEAARKAAEEALRQQIIARTIAGTDFTYNPTMAVSDDDLWVLACIIDWEAGWEPYEGKLAVANVILNRVRSARYPDTVSDVVYARGQFGGVMSGGSISARFEQRLAAGPRTDECMEAALEALSGKNNIGDFTAFNGSDVINYAALSDYAIIGGHCFY</sequence>